<dbReference type="AlphaFoldDB" id="A0A9Q0JP56"/>
<feature type="transmembrane region" description="Helical" evidence="5">
    <location>
        <begin position="272"/>
        <end position="291"/>
    </location>
</feature>
<protein>
    <submittedName>
        <fullName evidence="8">Uncharacterized protein</fullName>
    </submittedName>
</protein>
<dbReference type="PANTHER" id="PTHR46858:SF5">
    <property type="entry name" value="E3 UBIQUITIN-PROTEIN LIGASE APD1-RELATED"/>
    <property type="match status" value="1"/>
</dbReference>
<feature type="domain" description="E3 ubiquitin-protein ligase APD1-4 middle" evidence="7">
    <location>
        <begin position="190"/>
        <end position="267"/>
    </location>
</feature>
<dbReference type="InterPro" id="IPR032010">
    <property type="entry name" value="APD1-4_M"/>
</dbReference>
<feature type="domain" description="E3 ubiquitin-protein ligase APD1-4 N-terminal" evidence="6">
    <location>
        <begin position="107"/>
        <end position="175"/>
    </location>
</feature>
<sequence length="404" mass="45148">MSQPDDSSAFPSSSSAFDGAGSSASHVPDESEYHRFPHPEREHFPHPERDHYPYPGREYFPYPGRERERNGTFFRGNVFGFDEASSVSDDSWSCIIVVEELNATKPGLMMYGFYESPPLDVVNTWSKARNLYVPADSYQDSAYFLNKGSQINISYDVNSPGSSIYLVIAEGYEGLDQWVQDPSYPNTTLSWNVRLNITVRALLYNTTESYYKCTFSHSKCRLGILFPTGNAVLLTSPKPGNGSRDDYWNVKLSYGPRWATYIVGIGVEYGALYVNLLSAVAGMTVLILAVFNSFKKFRHNPGQGTMVHPDGVASQNAPLLSQKDDDLSSLGSSYGSVSDDEKAYDDFLAAGSLERKSARDTENDSSTRRLCAICFDAPRDCFFLPCGHCDQRGCWNLPYMSEEY</sequence>
<dbReference type="GO" id="GO:0009705">
    <property type="term" value="C:plant-type vacuole membrane"/>
    <property type="evidence" value="ECO:0007669"/>
    <property type="project" value="TreeGrafter"/>
</dbReference>
<comment type="caution">
    <text evidence="8">The sequence shown here is derived from an EMBL/GenBank/DDBJ whole genome shotgun (WGS) entry which is preliminary data.</text>
</comment>
<evidence type="ECO:0000256" key="2">
    <source>
        <dbReference type="ARBA" id="ARBA00022771"/>
    </source>
</evidence>
<dbReference type="InterPro" id="IPR032008">
    <property type="entry name" value="APD1-4_N"/>
</dbReference>
<evidence type="ECO:0000259" key="6">
    <source>
        <dbReference type="Pfam" id="PF16040"/>
    </source>
</evidence>
<proteinExistence type="predicted"/>
<dbReference type="GO" id="GO:0005768">
    <property type="term" value="C:endosome"/>
    <property type="evidence" value="ECO:0007669"/>
    <property type="project" value="TreeGrafter"/>
</dbReference>
<dbReference type="InterPro" id="IPR013083">
    <property type="entry name" value="Znf_RING/FYVE/PHD"/>
</dbReference>
<keyword evidence="1" id="KW-0479">Metal-binding</keyword>
<evidence type="ECO:0000256" key="1">
    <source>
        <dbReference type="ARBA" id="ARBA00022723"/>
    </source>
</evidence>
<evidence type="ECO:0000313" key="8">
    <source>
        <dbReference type="EMBL" id="KAJ4850036.1"/>
    </source>
</evidence>
<organism evidence="8 9">
    <name type="scientific">Turnera subulata</name>
    <dbReference type="NCBI Taxonomy" id="218843"/>
    <lineage>
        <taxon>Eukaryota</taxon>
        <taxon>Viridiplantae</taxon>
        <taxon>Streptophyta</taxon>
        <taxon>Embryophyta</taxon>
        <taxon>Tracheophyta</taxon>
        <taxon>Spermatophyta</taxon>
        <taxon>Magnoliopsida</taxon>
        <taxon>eudicotyledons</taxon>
        <taxon>Gunneridae</taxon>
        <taxon>Pentapetalae</taxon>
        <taxon>rosids</taxon>
        <taxon>fabids</taxon>
        <taxon>Malpighiales</taxon>
        <taxon>Passifloraceae</taxon>
        <taxon>Turnera</taxon>
    </lineage>
</organism>
<evidence type="ECO:0000256" key="4">
    <source>
        <dbReference type="SAM" id="MobiDB-lite"/>
    </source>
</evidence>
<keyword evidence="5" id="KW-0472">Membrane</keyword>
<evidence type="ECO:0000259" key="7">
    <source>
        <dbReference type="Pfam" id="PF16041"/>
    </source>
</evidence>
<feature type="compositionally biased region" description="Basic and acidic residues" evidence="4">
    <location>
        <begin position="27"/>
        <end position="52"/>
    </location>
</feature>
<evidence type="ECO:0000256" key="3">
    <source>
        <dbReference type="ARBA" id="ARBA00022833"/>
    </source>
</evidence>
<reference evidence="8" key="1">
    <citation type="submission" date="2022-02" db="EMBL/GenBank/DDBJ databases">
        <authorList>
            <person name="Henning P.M."/>
            <person name="McCubbin A.G."/>
            <person name="Shore J.S."/>
        </authorList>
    </citation>
    <scope>NUCLEOTIDE SEQUENCE</scope>
    <source>
        <strain evidence="8">F60SS</strain>
        <tissue evidence="8">Leaves</tissue>
    </source>
</reference>
<evidence type="ECO:0000313" key="9">
    <source>
        <dbReference type="Proteomes" id="UP001141552"/>
    </source>
</evidence>
<keyword evidence="9" id="KW-1185">Reference proteome</keyword>
<gene>
    <name evidence="8" type="ORF">Tsubulata_040852</name>
</gene>
<dbReference type="Gene3D" id="3.30.40.10">
    <property type="entry name" value="Zinc/RING finger domain, C3HC4 (zinc finger)"/>
    <property type="match status" value="1"/>
</dbReference>
<dbReference type="GO" id="GO:0016567">
    <property type="term" value="P:protein ubiquitination"/>
    <property type="evidence" value="ECO:0007669"/>
    <property type="project" value="TreeGrafter"/>
</dbReference>
<dbReference type="EMBL" id="JAKUCV010000434">
    <property type="protein sequence ID" value="KAJ4850036.1"/>
    <property type="molecule type" value="Genomic_DNA"/>
</dbReference>
<feature type="compositionally biased region" description="Low complexity" evidence="4">
    <location>
        <begin position="1"/>
        <end position="25"/>
    </location>
</feature>
<keyword evidence="5" id="KW-0812">Transmembrane</keyword>
<evidence type="ECO:0000256" key="5">
    <source>
        <dbReference type="SAM" id="Phobius"/>
    </source>
</evidence>
<dbReference type="Pfam" id="PF16041">
    <property type="entry name" value="APD1-4_M"/>
    <property type="match status" value="1"/>
</dbReference>
<feature type="region of interest" description="Disordered" evidence="4">
    <location>
        <begin position="1"/>
        <end position="58"/>
    </location>
</feature>
<dbReference type="GO" id="GO:0061630">
    <property type="term" value="F:ubiquitin protein ligase activity"/>
    <property type="evidence" value="ECO:0007669"/>
    <property type="project" value="TreeGrafter"/>
</dbReference>
<accession>A0A9Q0JP56</accession>
<keyword evidence="3" id="KW-0862">Zinc</keyword>
<keyword evidence="5" id="KW-1133">Transmembrane helix</keyword>
<dbReference type="GO" id="GO:0008270">
    <property type="term" value="F:zinc ion binding"/>
    <property type="evidence" value="ECO:0007669"/>
    <property type="project" value="UniProtKB-KW"/>
</dbReference>
<keyword evidence="2" id="KW-0863">Zinc-finger</keyword>
<dbReference type="Proteomes" id="UP001141552">
    <property type="component" value="Unassembled WGS sequence"/>
</dbReference>
<dbReference type="OrthoDB" id="3045089at2759"/>
<dbReference type="Pfam" id="PF16040">
    <property type="entry name" value="APD1-4_N"/>
    <property type="match status" value="1"/>
</dbReference>
<reference evidence="8" key="2">
    <citation type="journal article" date="2023" name="Plants (Basel)">
        <title>Annotation of the Turnera subulata (Passifloraceae) Draft Genome Reveals the S-Locus Evolved after the Divergence of Turneroideae from Passifloroideae in a Stepwise Manner.</title>
        <authorList>
            <person name="Henning P.M."/>
            <person name="Roalson E.H."/>
            <person name="Mir W."/>
            <person name="McCubbin A.G."/>
            <person name="Shore J.S."/>
        </authorList>
    </citation>
    <scope>NUCLEOTIDE SEQUENCE</scope>
    <source>
        <strain evidence="8">F60SS</strain>
    </source>
</reference>
<name>A0A9Q0JP56_9ROSI</name>
<dbReference type="PANTHER" id="PTHR46858">
    <property type="entry name" value="OS05G0521000 PROTEIN"/>
    <property type="match status" value="1"/>
</dbReference>